<dbReference type="EMBL" id="JASCZI010181608">
    <property type="protein sequence ID" value="MED6184862.1"/>
    <property type="molecule type" value="Genomic_DNA"/>
</dbReference>
<evidence type="ECO:0000313" key="3">
    <source>
        <dbReference type="EMBL" id="MED6184862.1"/>
    </source>
</evidence>
<reference evidence="3 4" key="1">
    <citation type="journal article" date="2023" name="Plants (Basel)">
        <title>Bridging the Gap: Combining Genomics and Transcriptomics Approaches to Understand Stylosanthes scabra, an Orphan Legume from the Brazilian Caatinga.</title>
        <authorList>
            <person name="Ferreira-Neto J.R.C."/>
            <person name="da Silva M.D."/>
            <person name="Binneck E."/>
            <person name="de Melo N.F."/>
            <person name="da Silva R.H."/>
            <person name="de Melo A.L.T.M."/>
            <person name="Pandolfi V."/>
            <person name="Bustamante F.O."/>
            <person name="Brasileiro-Vidal A.C."/>
            <person name="Benko-Iseppon A.M."/>
        </authorList>
    </citation>
    <scope>NUCLEOTIDE SEQUENCE [LARGE SCALE GENOMIC DNA]</scope>
    <source>
        <tissue evidence="3">Leaves</tissue>
    </source>
</reference>
<evidence type="ECO:0000313" key="4">
    <source>
        <dbReference type="Proteomes" id="UP001341840"/>
    </source>
</evidence>
<keyword evidence="2" id="KW-0812">Transmembrane</keyword>
<evidence type="ECO:0000256" key="1">
    <source>
        <dbReference type="SAM" id="MobiDB-lite"/>
    </source>
</evidence>
<keyword evidence="2" id="KW-1133">Transmembrane helix</keyword>
<keyword evidence="2" id="KW-0472">Membrane</keyword>
<name>A0ABU6WGG2_9FABA</name>
<feature type="region of interest" description="Disordered" evidence="1">
    <location>
        <begin position="146"/>
        <end position="192"/>
    </location>
</feature>
<comment type="caution">
    <text evidence="3">The sequence shown here is derived from an EMBL/GenBank/DDBJ whole genome shotgun (WGS) entry which is preliminary data.</text>
</comment>
<protein>
    <submittedName>
        <fullName evidence="3">Uncharacterized protein</fullName>
    </submittedName>
</protein>
<feature type="compositionally biased region" description="Polar residues" evidence="1">
    <location>
        <begin position="157"/>
        <end position="191"/>
    </location>
</feature>
<sequence length="299" mass="33188">MGHSRYSDQVFNIDVPVCVLNIFVIALIPSFSLRFIPGDIKSFRLEKSAEFEYLSKNLKFQGYRNRLGLGPYRSYSALNGTNYQIIAPVWLTIGCIPATDRKAWTFGPLGARLETCQRAVLASQTLLLQILELTRKQHGYQANVAMLPSPSQPPTGPNASSEASEKNTGLTDGTAWVNTNHSNNQTSTRETSYGCLPRHWASKVWKVSNPSISRNKRGHLLADAGTDTMNWNFSSQPTILEGLCINIASGWPRKHPRVASIQANKPKGSWPLNLTRATRPPPSKYLEFRMTPPTPPAHG</sequence>
<gene>
    <name evidence="3" type="ORF">PIB30_051545</name>
</gene>
<proteinExistence type="predicted"/>
<feature type="transmembrane region" description="Helical" evidence="2">
    <location>
        <begin position="13"/>
        <end position="36"/>
    </location>
</feature>
<accession>A0ABU6WGG2</accession>
<dbReference type="Proteomes" id="UP001341840">
    <property type="component" value="Unassembled WGS sequence"/>
</dbReference>
<evidence type="ECO:0000256" key="2">
    <source>
        <dbReference type="SAM" id="Phobius"/>
    </source>
</evidence>
<keyword evidence="4" id="KW-1185">Reference proteome</keyword>
<organism evidence="3 4">
    <name type="scientific">Stylosanthes scabra</name>
    <dbReference type="NCBI Taxonomy" id="79078"/>
    <lineage>
        <taxon>Eukaryota</taxon>
        <taxon>Viridiplantae</taxon>
        <taxon>Streptophyta</taxon>
        <taxon>Embryophyta</taxon>
        <taxon>Tracheophyta</taxon>
        <taxon>Spermatophyta</taxon>
        <taxon>Magnoliopsida</taxon>
        <taxon>eudicotyledons</taxon>
        <taxon>Gunneridae</taxon>
        <taxon>Pentapetalae</taxon>
        <taxon>rosids</taxon>
        <taxon>fabids</taxon>
        <taxon>Fabales</taxon>
        <taxon>Fabaceae</taxon>
        <taxon>Papilionoideae</taxon>
        <taxon>50 kb inversion clade</taxon>
        <taxon>dalbergioids sensu lato</taxon>
        <taxon>Dalbergieae</taxon>
        <taxon>Pterocarpus clade</taxon>
        <taxon>Stylosanthes</taxon>
    </lineage>
</organism>